<evidence type="ECO:0000256" key="1">
    <source>
        <dbReference type="SAM" id="MobiDB-lite"/>
    </source>
</evidence>
<evidence type="ECO:0000313" key="2">
    <source>
        <dbReference type="EMBL" id="PLW33741.1"/>
    </source>
</evidence>
<accession>A0A2N5U7L7</accession>
<dbReference type="Proteomes" id="UP000235392">
    <property type="component" value="Unassembled WGS sequence"/>
</dbReference>
<proteinExistence type="predicted"/>
<name>A0A2N5U7L7_9BASI</name>
<protein>
    <submittedName>
        <fullName evidence="2">Uncharacterized protein</fullName>
    </submittedName>
</protein>
<gene>
    <name evidence="2" type="ORF">PCASD_12501</name>
</gene>
<reference evidence="2 3" key="1">
    <citation type="submission" date="2017-11" db="EMBL/GenBank/DDBJ databases">
        <title>De novo assembly and phasing of dikaryotic genomes from two isolates of Puccinia coronata f. sp. avenae, the causal agent of oat crown rust.</title>
        <authorList>
            <person name="Miller M.E."/>
            <person name="Zhang Y."/>
            <person name="Omidvar V."/>
            <person name="Sperschneider J."/>
            <person name="Schwessinger B."/>
            <person name="Raley C."/>
            <person name="Palmer J.M."/>
            <person name="Garnica D."/>
            <person name="Upadhyaya N."/>
            <person name="Rathjen J."/>
            <person name="Taylor J.M."/>
            <person name="Park R.F."/>
            <person name="Dodds P.N."/>
            <person name="Hirsch C.D."/>
            <person name="Kianian S.F."/>
            <person name="Figueroa M."/>
        </authorList>
    </citation>
    <scope>NUCLEOTIDE SEQUENCE [LARGE SCALE GENOMIC DNA]</scope>
    <source>
        <strain evidence="2">12SD80</strain>
    </source>
</reference>
<feature type="region of interest" description="Disordered" evidence="1">
    <location>
        <begin position="41"/>
        <end position="67"/>
    </location>
</feature>
<comment type="caution">
    <text evidence="2">The sequence shown here is derived from an EMBL/GenBank/DDBJ whole genome shotgun (WGS) entry which is preliminary data.</text>
</comment>
<organism evidence="2 3">
    <name type="scientific">Puccinia coronata f. sp. avenae</name>
    <dbReference type="NCBI Taxonomy" id="200324"/>
    <lineage>
        <taxon>Eukaryota</taxon>
        <taxon>Fungi</taxon>
        <taxon>Dikarya</taxon>
        <taxon>Basidiomycota</taxon>
        <taxon>Pucciniomycotina</taxon>
        <taxon>Pucciniomycetes</taxon>
        <taxon>Pucciniales</taxon>
        <taxon>Pucciniaceae</taxon>
        <taxon>Puccinia</taxon>
    </lineage>
</organism>
<dbReference type="AlphaFoldDB" id="A0A2N5U7L7"/>
<evidence type="ECO:0000313" key="3">
    <source>
        <dbReference type="Proteomes" id="UP000235392"/>
    </source>
</evidence>
<sequence length="67" mass="7075">MDEDWTDMGFGGWRLQAAKASKSSRPGSFLSTAGMFGRSCSGSVGGSKKAVGPLAWPLAPQKSDWTH</sequence>
<dbReference type="EMBL" id="PGCI01000213">
    <property type="protein sequence ID" value="PLW33741.1"/>
    <property type="molecule type" value="Genomic_DNA"/>
</dbReference>